<feature type="compositionally biased region" description="Basic residues" evidence="1">
    <location>
        <begin position="329"/>
        <end position="347"/>
    </location>
</feature>
<evidence type="ECO:0000256" key="2">
    <source>
        <dbReference type="SAM" id="Phobius"/>
    </source>
</evidence>
<comment type="caution">
    <text evidence="4">The sequence shown here is derived from an EMBL/GenBank/DDBJ whole genome shotgun (WGS) entry which is preliminary data.</text>
</comment>
<feature type="region of interest" description="Disordered" evidence="1">
    <location>
        <begin position="309"/>
        <end position="419"/>
    </location>
</feature>
<dbReference type="PANTHER" id="PTHR33826">
    <property type="entry name" value="F20B24.21"/>
    <property type="match status" value="1"/>
</dbReference>
<dbReference type="EMBL" id="CAXHTB010000016">
    <property type="protein sequence ID" value="CAL0322891.1"/>
    <property type="molecule type" value="Genomic_DNA"/>
</dbReference>
<feature type="transmembrane region" description="Helical" evidence="2">
    <location>
        <begin position="38"/>
        <end position="60"/>
    </location>
</feature>
<accession>A0AAV1XM97</accession>
<dbReference type="InterPro" id="IPR055464">
    <property type="entry name" value="DUF7036"/>
</dbReference>
<feature type="domain" description="DUF7036" evidence="3">
    <location>
        <begin position="207"/>
        <end position="296"/>
    </location>
</feature>
<dbReference type="PANTHER" id="PTHR33826:SF2">
    <property type="entry name" value="HYDROXYPROLINE-RICH GLYCOPROTEIN FAMILY PROTEIN"/>
    <property type="match status" value="1"/>
</dbReference>
<keyword evidence="2" id="KW-0812">Transmembrane</keyword>
<keyword evidence="2" id="KW-0472">Membrane</keyword>
<keyword evidence="2" id="KW-1133">Transmembrane helix</keyword>
<reference evidence="4 5" key="1">
    <citation type="submission" date="2024-03" db="EMBL/GenBank/DDBJ databases">
        <authorList>
            <person name="Martinez-Hernandez J."/>
        </authorList>
    </citation>
    <scope>NUCLEOTIDE SEQUENCE [LARGE SCALE GENOMIC DNA]</scope>
</reference>
<feature type="transmembrane region" description="Helical" evidence="2">
    <location>
        <begin position="500"/>
        <end position="528"/>
    </location>
</feature>
<evidence type="ECO:0000259" key="3">
    <source>
        <dbReference type="Pfam" id="PF23041"/>
    </source>
</evidence>
<evidence type="ECO:0000313" key="4">
    <source>
        <dbReference type="EMBL" id="CAL0322891.1"/>
    </source>
</evidence>
<keyword evidence="5" id="KW-1185">Reference proteome</keyword>
<gene>
    <name evidence="4" type="ORF">LLUT_LOCUS23951</name>
</gene>
<dbReference type="Pfam" id="PF23041">
    <property type="entry name" value="DUF7036"/>
    <property type="match status" value="2"/>
</dbReference>
<dbReference type="AlphaFoldDB" id="A0AAV1XM97"/>
<name>A0AAV1XM97_LUPLU</name>
<evidence type="ECO:0000256" key="1">
    <source>
        <dbReference type="SAM" id="MobiDB-lite"/>
    </source>
</evidence>
<feature type="domain" description="DUF7036" evidence="3">
    <location>
        <begin position="82"/>
        <end position="174"/>
    </location>
</feature>
<organism evidence="4 5">
    <name type="scientific">Lupinus luteus</name>
    <name type="common">European yellow lupine</name>
    <dbReference type="NCBI Taxonomy" id="3873"/>
    <lineage>
        <taxon>Eukaryota</taxon>
        <taxon>Viridiplantae</taxon>
        <taxon>Streptophyta</taxon>
        <taxon>Embryophyta</taxon>
        <taxon>Tracheophyta</taxon>
        <taxon>Spermatophyta</taxon>
        <taxon>Magnoliopsida</taxon>
        <taxon>eudicotyledons</taxon>
        <taxon>Gunneridae</taxon>
        <taxon>Pentapetalae</taxon>
        <taxon>rosids</taxon>
        <taxon>fabids</taxon>
        <taxon>Fabales</taxon>
        <taxon>Fabaceae</taxon>
        <taxon>Papilionoideae</taxon>
        <taxon>50 kb inversion clade</taxon>
        <taxon>genistoids sensu lato</taxon>
        <taxon>core genistoids</taxon>
        <taxon>Genisteae</taxon>
        <taxon>Lupinus</taxon>
    </lineage>
</organism>
<protein>
    <recommendedName>
        <fullName evidence="3">DUF7036 domain-containing protein</fullName>
    </recommendedName>
</protein>
<dbReference type="Proteomes" id="UP001497480">
    <property type="component" value="Unassembled WGS sequence"/>
</dbReference>
<proteinExistence type="predicted"/>
<sequence>MGKPEDEQQPLPSGEDPPQNAVAECRCSLIRKLVGFRCILVLLFSVAVFLSALFLLPPFLHLTDQKNLHGDSIYKGHDIVASFIVNKSVSLLEDNSLRLTKEISDEIEAPFTKVVILSLDFLPKLNKTRVVFAVDPDGNYTEMSSTDISLIRALFQSLVIRQSHLRLTTSSLFGEPSFFEVLKFKGGITIIPHQSAFPLQTVQIQFNFTLNFSIYQIQINFNELTRQLESGLHLGSFEILQIILSNSDGSTVAAPTVVQSTVVLAVGIPPSGKRMKQLAQTIMGPSNLGLNHTEFGRVKQVHLSSILNHSLHGSDGSGSARSPAPLPHPPHHHHHHQHHHHHNHHHDAHLTPAGSPIPSPSTGEGGLSPVVGSPAAMKSVPAPGKSSQAPPPNCQFGHKRRSTHNAGKHAHQTPAVAPSISPHYHVPIASPKPKVVPPAHASHSVPHPLPVSSPKPLVEPPVHVFHSIPALSPLPNVAFAHAEPPPGNSKNAPDEERPRFYGLPVLTSSAGCLGTVKWVSIILVLLVLHV</sequence>
<feature type="region of interest" description="Disordered" evidence="1">
    <location>
        <begin position="1"/>
        <end position="20"/>
    </location>
</feature>
<feature type="compositionally biased region" description="Basic residues" evidence="1">
    <location>
        <begin position="397"/>
        <end position="411"/>
    </location>
</feature>
<evidence type="ECO:0000313" key="5">
    <source>
        <dbReference type="Proteomes" id="UP001497480"/>
    </source>
</evidence>